<dbReference type="InterPro" id="IPR020579">
    <property type="entry name" value="Exonuc_VII_lsu_C"/>
</dbReference>
<keyword evidence="4 5" id="KW-0269">Exonuclease</keyword>
<evidence type="ECO:0000313" key="9">
    <source>
        <dbReference type="EMBL" id="AVG23524.1"/>
    </source>
</evidence>
<evidence type="ECO:0000259" key="8">
    <source>
        <dbReference type="Pfam" id="PF13742"/>
    </source>
</evidence>
<sequence>MSSTAGNDSSPESPWSLQRLSESLEVYINRLGSVWIEAEITQWGSSGGHVYGRVKDPEEDVTVDITIWRTTRERIPEGVGQGDRVLLKVKPNWYVRGGKLSMNVLDLRLAGLGELLAKIEALRVALTAEGLFDPERKKVPPFLPQSVGLVTAKDSDAEKDVLHNATARWPEVQFQVEHASVQGDRAVPEIIAALDRLEASGVDVIVIARGGGDFQHLLPFSDERLLRRVAALDIPVISAIGHEADKPLLDDVADVRASTPTDAAKRVVPDVAEERRRINEARSRLTLRLQGIIDGETERLEMMRQRPVVATPSTVVDRHAEDVLRLVQRGVDVTDTLLTLQHSRLESLRASVRALSPQATLDRGYAIVQLASGELVSSPQSVKAGDALRLRVKDGEIAAEVTDS</sequence>
<dbReference type="RefSeq" id="WP_104913125.1">
    <property type="nucleotide sequence ID" value="NZ_CP026923.1"/>
</dbReference>
<dbReference type="CDD" id="cd04489">
    <property type="entry name" value="ExoVII_LU_OBF"/>
    <property type="match status" value="1"/>
</dbReference>
<evidence type="ECO:0000259" key="7">
    <source>
        <dbReference type="Pfam" id="PF02601"/>
    </source>
</evidence>
<dbReference type="EC" id="3.1.11.6" evidence="5"/>
<comment type="similarity">
    <text evidence="5 6">Belongs to the XseA family.</text>
</comment>
<comment type="subcellular location">
    <subcellularLocation>
        <location evidence="5 6">Cytoplasm</location>
    </subcellularLocation>
</comment>
<dbReference type="EMBL" id="CP026923">
    <property type="protein sequence ID" value="AVG23524.1"/>
    <property type="molecule type" value="Genomic_DNA"/>
</dbReference>
<dbReference type="Pfam" id="PF13742">
    <property type="entry name" value="tRNA_anti_2"/>
    <property type="match status" value="1"/>
</dbReference>
<dbReference type="InterPro" id="IPR003753">
    <property type="entry name" value="Exonuc_VII_L"/>
</dbReference>
<dbReference type="GO" id="GO:0005737">
    <property type="term" value="C:cytoplasm"/>
    <property type="evidence" value="ECO:0007669"/>
    <property type="project" value="UniProtKB-SubCell"/>
</dbReference>
<keyword evidence="3 5" id="KW-0378">Hydrolase</keyword>
<comment type="subunit">
    <text evidence="5">Heterooligomer composed of large and small subunits.</text>
</comment>
<dbReference type="GO" id="GO:0003676">
    <property type="term" value="F:nucleic acid binding"/>
    <property type="evidence" value="ECO:0007669"/>
    <property type="project" value="InterPro"/>
</dbReference>
<keyword evidence="10" id="KW-1185">Reference proteome</keyword>
<keyword evidence="2 5" id="KW-0540">Nuclease</keyword>
<accession>A0A2L2BPF1</accession>
<dbReference type="Pfam" id="PF02601">
    <property type="entry name" value="Exonuc_VII_L"/>
    <property type="match status" value="1"/>
</dbReference>
<evidence type="ECO:0000256" key="5">
    <source>
        <dbReference type="HAMAP-Rule" id="MF_00378"/>
    </source>
</evidence>
<dbReference type="PANTHER" id="PTHR30008:SF0">
    <property type="entry name" value="EXODEOXYRIBONUCLEASE 7 LARGE SUBUNIT"/>
    <property type="match status" value="1"/>
</dbReference>
<dbReference type="PANTHER" id="PTHR30008">
    <property type="entry name" value="EXODEOXYRIBONUCLEASE 7 LARGE SUBUNIT"/>
    <property type="match status" value="1"/>
</dbReference>
<reference evidence="9 10" key="1">
    <citation type="submission" date="2018-02" db="EMBL/GenBank/DDBJ databases">
        <title>Complete genome of the streamlined marine actinobacterium Pontimonas salivibrio CL-TW6 adapted to coastal planktonic lifestype.</title>
        <authorList>
            <person name="Cho B.C."/>
            <person name="Hardies S.C."/>
            <person name="Jang G.I."/>
            <person name="Hwang C.Y."/>
        </authorList>
    </citation>
    <scope>NUCLEOTIDE SEQUENCE [LARGE SCALE GENOMIC DNA]</scope>
    <source>
        <strain evidence="9 10">CL-TW6</strain>
    </source>
</reference>
<evidence type="ECO:0000256" key="4">
    <source>
        <dbReference type="ARBA" id="ARBA00022839"/>
    </source>
</evidence>
<organism evidence="9 10">
    <name type="scientific">Pontimonas salivibrio</name>
    <dbReference type="NCBI Taxonomy" id="1159327"/>
    <lineage>
        <taxon>Bacteria</taxon>
        <taxon>Bacillati</taxon>
        <taxon>Actinomycetota</taxon>
        <taxon>Actinomycetes</taxon>
        <taxon>Micrococcales</taxon>
        <taxon>Microbacteriaceae</taxon>
        <taxon>Pontimonas</taxon>
    </lineage>
</organism>
<feature type="domain" description="OB-fold nucleic acid binding" evidence="8">
    <location>
        <begin position="16"/>
        <end position="107"/>
    </location>
</feature>
<proteinExistence type="inferred from homology"/>
<dbReference type="AlphaFoldDB" id="A0A2L2BPF1"/>
<dbReference type="KEGG" id="psai:C3B54_11534"/>
<evidence type="ECO:0000313" key="10">
    <source>
        <dbReference type="Proteomes" id="UP000243077"/>
    </source>
</evidence>
<dbReference type="HAMAP" id="MF_00378">
    <property type="entry name" value="Exonuc_7_L"/>
    <property type="match status" value="1"/>
</dbReference>
<comment type="catalytic activity">
    <reaction evidence="5 6">
        <text>Exonucleolytic cleavage in either 5'- to 3'- or 3'- to 5'-direction to yield nucleoside 5'-phosphates.</text>
        <dbReference type="EC" id="3.1.11.6"/>
    </reaction>
</comment>
<gene>
    <name evidence="5" type="primary">xseA</name>
    <name evidence="9" type="ORF">C3B54_11534</name>
</gene>
<dbReference type="NCBIfam" id="TIGR00237">
    <property type="entry name" value="xseA"/>
    <property type="match status" value="1"/>
</dbReference>
<dbReference type="GO" id="GO:0008855">
    <property type="term" value="F:exodeoxyribonuclease VII activity"/>
    <property type="evidence" value="ECO:0007669"/>
    <property type="project" value="UniProtKB-UniRule"/>
</dbReference>
<evidence type="ECO:0000256" key="6">
    <source>
        <dbReference type="RuleBase" id="RU004355"/>
    </source>
</evidence>
<dbReference type="GO" id="GO:0009318">
    <property type="term" value="C:exodeoxyribonuclease VII complex"/>
    <property type="evidence" value="ECO:0007669"/>
    <property type="project" value="UniProtKB-UniRule"/>
</dbReference>
<keyword evidence="1 5" id="KW-0963">Cytoplasm</keyword>
<evidence type="ECO:0000256" key="3">
    <source>
        <dbReference type="ARBA" id="ARBA00022801"/>
    </source>
</evidence>
<name>A0A2L2BPF1_9MICO</name>
<feature type="domain" description="Exonuclease VII large subunit C-terminal" evidence="7">
    <location>
        <begin position="131"/>
        <end position="328"/>
    </location>
</feature>
<protein>
    <recommendedName>
        <fullName evidence="5">Exodeoxyribonuclease 7 large subunit</fullName>
        <ecNumber evidence="5">3.1.11.6</ecNumber>
    </recommendedName>
    <alternativeName>
        <fullName evidence="5">Exodeoxyribonuclease VII large subunit</fullName>
        <shortName evidence="5">Exonuclease VII large subunit</shortName>
    </alternativeName>
</protein>
<dbReference type="InterPro" id="IPR025824">
    <property type="entry name" value="OB-fold_nuc-bd_dom"/>
</dbReference>
<dbReference type="GO" id="GO:0006308">
    <property type="term" value="P:DNA catabolic process"/>
    <property type="evidence" value="ECO:0007669"/>
    <property type="project" value="UniProtKB-UniRule"/>
</dbReference>
<evidence type="ECO:0000256" key="2">
    <source>
        <dbReference type="ARBA" id="ARBA00022722"/>
    </source>
</evidence>
<evidence type="ECO:0000256" key="1">
    <source>
        <dbReference type="ARBA" id="ARBA00022490"/>
    </source>
</evidence>
<dbReference type="OrthoDB" id="9802795at2"/>
<dbReference type="Proteomes" id="UP000243077">
    <property type="component" value="Chromosome"/>
</dbReference>
<comment type="function">
    <text evidence="5">Bidirectionally degrades single-stranded DNA into large acid-insoluble oligonucleotides, which are then degraded further into small acid-soluble oligonucleotides.</text>
</comment>